<evidence type="ECO:0000313" key="1">
    <source>
        <dbReference type="EMBL" id="UKJ90009.2"/>
    </source>
</evidence>
<name>A0A976M7Q2_THEOR</name>
<dbReference type="Proteomes" id="UP000244803">
    <property type="component" value="Chromosome 4"/>
</dbReference>
<proteinExistence type="predicted"/>
<protein>
    <submittedName>
        <fullName evidence="1">Uncharacterized protein</fullName>
    </submittedName>
</protein>
<sequence>MQIVSKRTRTYNKFYDEDYDLELKSVSKVKKPRSKKSIIRNSKQLIEQKKKIRFVENSEPSKILGEIQTNPSLSVNASVTQSNLNQNIEERVNSVNPFPANITSTINSNNKSVDPQVMNNIMNSSSINSESHKKYELENIEFFRRLIVDKYDTYYGEDNRLIGQLPNNLLVNNLDHQFLNPWVDMIMPSRSRPYVRKYSDKSQNKINYEVEQSDTTVTKKETGNKRLLYLTESQVFNILDSILEQIINTPKNVSVKIDWIKVSKAANLSQEVCKDFWWSFDKTHIKDKFGGCMFKPDWYHYYKVDEWYFVDLKNRVQHLLQLASDSKMEREQILKHFANNVL</sequence>
<evidence type="ECO:0000313" key="2">
    <source>
        <dbReference type="Proteomes" id="UP000244803"/>
    </source>
</evidence>
<reference evidence="1" key="1">
    <citation type="submission" date="2022-07" db="EMBL/GenBank/DDBJ databases">
        <title>Evaluation of T. orientalis genome assembly methods using nanopore sequencing and analysis of variation between genomes.</title>
        <authorList>
            <person name="Yam J."/>
            <person name="Micallef M.L."/>
            <person name="Liu M."/>
            <person name="Djordjevic S.P."/>
            <person name="Bogema D.R."/>
            <person name="Jenkins C."/>
        </authorList>
    </citation>
    <scope>NUCLEOTIDE SEQUENCE</scope>
    <source>
        <strain evidence="1">Fish Creek</strain>
    </source>
</reference>
<dbReference type="EMBL" id="CP056067">
    <property type="protein sequence ID" value="UKJ90009.2"/>
    <property type="molecule type" value="Genomic_DNA"/>
</dbReference>
<gene>
    <name evidence="1" type="ORF">MACJ_003267</name>
</gene>
<dbReference type="OrthoDB" id="2021042at2759"/>
<organism evidence="1 2">
    <name type="scientific">Theileria orientalis</name>
    <dbReference type="NCBI Taxonomy" id="68886"/>
    <lineage>
        <taxon>Eukaryota</taxon>
        <taxon>Sar</taxon>
        <taxon>Alveolata</taxon>
        <taxon>Apicomplexa</taxon>
        <taxon>Aconoidasida</taxon>
        <taxon>Piroplasmida</taxon>
        <taxon>Theileriidae</taxon>
        <taxon>Theileria</taxon>
    </lineage>
</organism>
<accession>A0A976M7Q2</accession>
<dbReference type="AlphaFoldDB" id="A0A976M7Q2"/>